<dbReference type="InterPro" id="IPR013780">
    <property type="entry name" value="Glyco_hydro_b"/>
</dbReference>
<evidence type="ECO:0000256" key="8">
    <source>
        <dbReference type="SAM" id="MobiDB-lite"/>
    </source>
</evidence>
<evidence type="ECO:0000256" key="5">
    <source>
        <dbReference type="ARBA" id="ARBA00022729"/>
    </source>
</evidence>
<evidence type="ECO:0000313" key="14">
    <source>
        <dbReference type="Proteomes" id="UP001155241"/>
    </source>
</evidence>
<evidence type="ECO:0000259" key="10">
    <source>
        <dbReference type="Pfam" id="PF00884"/>
    </source>
</evidence>
<keyword evidence="6 13" id="KW-0378">Hydrolase</keyword>
<dbReference type="Pfam" id="PF01120">
    <property type="entry name" value="Alpha_L_fucos"/>
    <property type="match status" value="2"/>
</dbReference>
<comment type="caution">
    <text evidence="13">The sequence shown here is derived from an EMBL/GenBank/DDBJ whole genome shotgun (WGS) entry which is preliminary data.</text>
</comment>
<keyword evidence="5 9" id="KW-0732">Signal</keyword>
<evidence type="ECO:0000256" key="9">
    <source>
        <dbReference type="SAM" id="SignalP"/>
    </source>
</evidence>
<feature type="chain" id="PRO_5040910747" description="alpha-L-fucosidase" evidence="9">
    <location>
        <begin position="28"/>
        <end position="924"/>
    </location>
</feature>
<evidence type="ECO:0000259" key="11">
    <source>
        <dbReference type="Pfam" id="PF01120"/>
    </source>
</evidence>
<feature type="domain" description="Glycoside hydrolase family 29 N-terminal" evidence="11">
    <location>
        <begin position="143"/>
        <end position="219"/>
    </location>
</feature>
<dbReference type="InterPro" id="IPR057739">
    <property type="entry name" value="Glyco_hydro_29_N"/>
</dbReference>
<dbReference type="AlphaFoldDB" id="A0A9X2JG65"/>
<dbReference type="PRINTS" id="PR00741">
    <property type="entry name" value="GLHYDRLASE29"/>
</dbReference>
<feature type="region of interest" description="Disordered" evidence="8">
    <location>
        <begin position="901"/>
        <end position="924"/>
    </location>
</feature>
<comment type="function">
    <text evidence="1">Alpha-L-fucosidase is responsible for hydrolyzing the alpha-1,6-linked fucose joined to the reducing-end N-acetylglucosamine of the carbohydrate moieties of glycoproteins.</text>
</comment>
<dbReference type="Pfam" id="PF00884">
    <property type="entry name" value="Sulfatase"/>
    <property type="match status" value="1"/>
</dbReference>
<dbReference type="Pfam" id="PF16757">
    <property type="entry name" value="Fucosidase_C"/>
    <property type="match status" value="1"/>
</dbReference>
<dbReference type="InterPro" id="IPR050738">
    <property type="entry name" value="Sulfatase"/>
</dbReference>
<dbReference type="GO" id="GO:0004065">
    <property type="term" value="F:arylsulfatase activity"/>
    <property type="evidence" value="ECO:0007669"/>
    <property type="project" value="TreeGrafter"/>
</dbReference>
<comment type="similarity">
    <text evidence="2">Belongs to the glycosyl hydrolase 29 family.</text>
</comment>
<organism evidence="13 14">
    <name type="scientific">Aeoliella straminimaris</name>
    <dbReference type="NCBI Taxonomy" id="2954799"/>
    <lineage>
        <taxon>Bacteria</taxon>
        <taxon>Pseudomonadati</taxon>
        <taxon>Planctomycetota</taxon>
        <taxon>Planctomycetia</taxon>
        <taxon>Pirellulales</taxon>
        <taxon>Lacipirellulaceae</taxon>
        <taxon>Aeoliella</taxon>
    </lineage>
</organism>
<feature type="signal peptide" evidence="9">
    <location>
        <begin position="1"/>
        <end position="27"/>
    </location>
</feature>
<name>A0A9X2JG65_9BACT</name>
<dbReference type="Gene3D" id="3.40.720.10">
    <property type="entry name" value="Alkaline Phosphatase, subunit A"/>
    <property type="match status" value="1"/>
</dbReference>
<sequence>MAVVSALLSLFMLAFVVAISCIEVAQAESVGDPHVSDKSLSSKATSGLAIESQQELQAGVDVDGDGTIDELTEWRTVEEDYSRIPGFAKVFKATPATLDLSALPAEYAVQLKFKTSAPEAVLNRVKVTSAAVNSVPQEAEEAEPTSTPAKYTADWKSMDGYPVPQWFDDAKFGIFIHWGPYSVMGYKKGGYGYAEHTPSNFYNDPKHHYPWMEERFGGHPNWPVELGCREKDNMQIKQVGPKWENPATLGTSYGYLQAEEERDAYKSPTALIHLLCDVVSKNGNLLLKIAPKADGTIPEGMQRRLLAMGEWLDLNGEPIYGTRPWEQYQEKLDKASGTNNPSGKHTIDANSIRFTRSADGSQVYCILLSWPEEQVQINSLAGHRVSKVRLLGSRVGVAWHTEKDGLVVTRPKVKPCKYANLLVVSSSDSQEQPQHFLAPSHLCLRRIQITRLFENNMVIRILSMLLAGIGCLPVAAKEAPSQPNILFILVDDLGKEWISCYGAENVETKNIDDFAASGMKFNNAWCMPQCTPTRVTLLTGQYPFRHGWTNHWDVPRWGAGAHFDPNWNTTFANVLRDAGYATCAAGKWQIDDFRVEPKAMDEAGFDDWCMWTGFETGNPRSSHRYWHPYINTPAEGSRTYEDRFGPDVYCDHLIQFIRENKDRPMLLYYAMALTHFPLTKTPDSKAKETKREQFIGMVEYTDKLVGRLLRSLEEEGIRDNTIVLFTTDNGTGRGGFGNNTRLGRNVPGGKHSLYEQNGVAQPFIVSCPGLVPEGITSDALVDFTDLLPTFAELGGGTLPEGRVVDGKSFAPLILGLTNDSPRDWILSMGGGPAVLRDGRVHPELTYDERVIRNKRYKLWIDSDRLPVKLYDLQEDLWEENNLIDSSAPDVVEAKQQLMQVAAQFPEEDASPAYKKNPPQSWDKQ</sequence>
<dbReference type="InterPro" id="IPR031919">
    <property type="entry name" value="Fucosidase_C"/>
</dbReference>
<evidence type="ECO:0000256" key="3">
    <source>
        <dbReference type="ARBA" id="ARBA00008779"/>
    </source>
</evidence>
<feature type="domain" description="Sulfatase N-terminal" evidence="10">
    <location>
        <begin position="483"/>
        <end position="795"/>
    </location>
</feature>
<comment type="similarity">
    <text evidence="3">Belongs to the sulfatase family.</text>
</comment>
<dbReference type="InterPro" id="IPR017850">
    <property type="entry name" value="Alkaline_phosphatase_core_sf"/>
</dbReference>
<dbReference type="Gene3D" id="2.60.40.1180">
    <property type="entry name" value="Golgi alpha-mannosidase II"/>
    <property type="match status" value="1"/>
</dbReference>
<dbReference type="RefSeq" id="WP_252852871.1">
    <property type="nucleotide sequence ID" value="NZ_JAMXLR010000038.1"/>
</dbReference>
<dbReference type="InterPro" id="IPR000917">
    <property type="entry name" value="Sulfatase_N"/>
</dbReference>
<evidence type="ECO:0000256" key="6">
    <source>
        <dbReference type="ARBA" id="ARBA00022801"/>
    </source>
</evidence>
<dbReference type="EMBL" id="JAMXLR010000038">
    <property type="protein sequence ID" value="MCO6044755.1"/>
    <property type="molecule type" value="Genomic_DNA"/>
</dbReference>
<evidence type="ECO:0000259" key="12">
    <source>
        <dbReference type="Pfam" id="PF16757"/>
    </source>
</evidence>
<feature type="domain" description="Glycoside hydrolase family 29 N-terminal" evidence="11">
    <location>
        <begin position="228"/>
        <end position="317"/>
    </location>
</feature>
<dbReference type="Proteomes" id="UP001155241">
    <property type="component" value="Unassembled WGS sequence"/>
</dbReference>
<dbReference type="CDD" id="cd16151">
    <property type="entry name" value="sulfatase_like"/>
    <property type="match status" value="1"/>
</dbReference>
<dbReference type="InterPro" id="IPR000933">
    <property type="entry name" value="Glyco_hydro_29"/>
</dbReference>
<reference evidence="13" key="1">
    <citation type="submission" date="2022-06" db="EMBL/GenBank/DDBJ databases">
        <title>Aeoliella straminimaris, a novel planctomycete from sediments.</title>
        <authorList>
            <person name="Vitorino I.R."/>
            <person name="Lage O.M."/>
        </authorList>
    </citation>
    <scope>NUCLEOTIDE SEQUENCE</scope>
    <source>
        <strain evidence="13">ICT_H6.2</strain>
    </source>
</reference>
<dbReference type="SMART" id="SM00812">
    <property type="entry name" value="Alpha_L_fucos"/>
    <property type="match status" value="1"/>
</dbReference>
<keyword evidence="7" id="KW-0326">Glycosidase</keyword>
<evidence type="ECO:0000256" key="2">
    <source>
        <dbReference type="ARBA" id="ARBA00007951"/>
    </source>
</evidence>
<dbReference type="InterPro" id="IPR016286">
    <property type="entry name" value="FUC_metazoa-typ"/>
</dbReference>
<accession>A0A9X2JG65</accession>
<dbReference type="Gene3D" id="3.20.20.80">
    <property type="entry name" value="Glycosidases"/>
    <property type="match status" value="2"/>
</dbReference>
<dbReference type="SUPFAM" id="SSF51445">
    <property type="entry name" value="(Trans)glycosidases"/>
    <property type="match status" value="2"/>
</dbReference>
<dbReference type="PANTHER" id="PTHR42693:SF53">
    <property type="entry name" value="ENDO-4-O-SULFATASE"/>
    <property type="match status" value="1"/>
</dbReference>
<evidence type="ECO:0000313" key="13">
    <source>
        <dbReference type="EMBL" id="MCO6044755.1"/>
    </source>
</evidence>
<feature type="domain" description="Alpha-L-fucosidase C-terminal" evidence="12">
    <location>
        <begin position="350"/>
        <end position="417"/>
    </location>
</feature>
<dbReference type="SUPFAM" id="SSF53649">
    <property type="entry name" value="Alkaline phosphatase-like"/>
    <property type="match status" value="1"/>
</dbReference>
<evidence type="ECO:0000256" key="4">
    <source>
        <dbReference type="ARBA" id="ARBA00012662"/>
    </source>
</evidence>
<gene>
    <name evidence="13" type="ORF">NG895_12630</name>
</gene>
<dbReference type="EC" id="3.2.1.51" evidence="4"/>
<evidence type="ECO:0000256" key="1">
    <source>
        <dbReference type="ARBA" id="ARBA00004071"/>
    </source>
</evidence>
<keyword evidence="14" id="KW-1185">Reference proteome</keyword>
<dbReference type="Gene3D" id="3.30.1120.10">
    <property type="match status" value="1"/>
</dbReference>
<proteinExistence type="inferred from homology"/>
<dbReference type="GO" id="GO:0006004">
    <property type="term" value="P:fucose metabolic process"/>
    <property type="evidence" value="ECO:0007669"/>
    <property type="project" value="InterPro"/>
</dbReference>
<dbReference type="InterPro" id="IPR017853">
    <property type="entry name" value="GH"/>
</dbReference>
<protein>
    <recommendedName>
        <fullName evidence="4">alpha-L-fucosidase</fullName>
        <ecNumber evidence="4">3.2.1.51</ecNumber>
    </recommendedName>
</protein>
<evidence type="ECO:0000256" key="7">
    <source>
        <dbReference type="ARBA" id="ARBA00023295"/>
    </source>
</evidence>
<dbReference type="PANTHER" id="PTHR42693">
    <property type="entry name" value="ARYLSULFATASE FAMILY MEMBER"/>
    <property type="match status" value="1"/>
</dbReference>
<dbReference type="GO" id="GO:0004560">
    <property type="term" value="F:alpha-L-fucosidase activity"/>
    <property type="evidence" value="ECO:0007669"/>
    <property type="project" value="InterPro"/>
</dbReference>